<accession>A0ABS4HCQ7</accession>
<gene>
    <name evidence="1" type="ORF">J2Z82_001633</name>
</gene>
<organism evidence="1 2">
    <name type="scientific">Virgibacillus litoralis</name>
    <dbReference type="NCBI Taxonomy" id="578221"/>
    <lineage>
        <taxon>Bacteria</taxon>
        <taxon>Bacillati</taxon>
        <taxon>Bacillota</taxon>
        <taxon>Bacilli</taxon>
        <taxon>Bacillales</taxon>
        <taxon>Bacillaceae</taxon>
        <taxon>Virgibacillus</taxon>
    </lineage>
</organism>
<dbReference type="Pfam" id="PF07870">
    <property type="entry name" value="DUF1657"/>
    <property type="match status" value="1"/>
</dbReference>
<dbReference type="Proteomes" id="UP001519328">
    <property type="component" value="Unassembled WGS sequence"/>
</dbReference>
<dbReference type="InterPro" id="IPR012452">
    <property type="entry name" value="DUF1657"/>
</dbReference>
<name>A0ABS4HCQ7_9BACI</name>
<comment type="caution">
    <text evidence="1">The sequence shown here is derived from an EMBL/GenBank/DDBJ whole genome shotgun (WGS) entry which is preliminary data.</text>
</comment>
<dbReference type="EMBL" id="JAGGKK010000007">
    <property type="protein sequence ID" value="MBP1948697.1"/>
    <property type="molecule type" value="Genomic_DNA"/>
</dbReference>
<protein>
    <recommendedName>
        <fullName evidence="3">DUF1657 domain-containing protein</fullName>
    </recommendedName>
</protein>
<dbReference type="RefSeq" id="WP_209480249.1">
    <property type="nucleotide sequence ID" value="NZ_JAGGKK010000007.1"/>
</dbReference>
<keyword evidence="2" id="KW-1185">Reference proteome</keyword>
<evidence type="ECO:0008006" key="3">
    <source>
        <dbReference type="Google" id="ProtNLM"/>
    </source>
</evidence>
<evidence type="ECO:0000313" key="2">
    <source>
        <dbReference type="Proteomes" id="UP001519328"/>
    </source>
</evidence>
<proteinExistence type="predicted"/>
<reference evidence="1 2" key="1">
    <citation type="submission" date="2021-03" db="EMBL/GenBank/DDBJ databases">
        <title>Genomic Encyclopedia of Type Strains, Phase IV (KMG-IV): sequencing the most valuable type-strain genomes for metagenomic binning, comparative biology and taxonomic classification.</title>
        <authorList>
            <person name="Goeker M."/>
        </authorList>
    </citation>
    <scope>NUCLEOTIDE SEQUENCE [LARGE SCALE GENOMIC DNA]</scope>
    <source>
        <strain evidence="1 2">DSM 21085</strain>
    </source>
</reference>
<evidence type="ECO:0000313" key="1">
    <source>
        <dbReference type="EMBL" id="MBP1948697.1"/>
    </source>
</evidence>
<sequence>MTVGSQVKGCFSSVKSVEATLLSLENKTQNPEARECFHEVQSIISDIKTDLEKQVIYLSQQEPQYKN</sequence>